<gene>
    <name evidence="2" type="ORF">BGE01nite_56250</name>
</gene>
<dbReference type="Proteomes" id="UP000321577">
    <property type="component" value="Unassembled WGS sequence"/>
</dbReference>
<sequence length="157" mass="17378">MSESSEEQSPPDTALVAPRPRYLRGAAILWVIFAFLKLVDNYDGILSFIGAPFVATFMTLVAMPLALLMGLVLRWPAACSWWYSSRRPAALMLTLTMILIFFAQSLGLGERIIDEVDGGSYFVMYGAVSLPSFLGMVFAIVYWPARSGQQGRKQALE</sequence>
<evidence type="ECO:0000313" key="2">
    <source>
        <dbReference type="EMBL" id="GEP46334.1"/>
    </source>
</evidence>
<evidence type="ECO:0000313" key="3">
    <source>
        <dbReference type="Proteomes" id="UP000321577"/>
    </source>
</evidence>
<feature type="transmembrane region" description="Helical" evidence="1">
    <location>
        <begin position="121"/>
        <end position="143"/>
    </location>
</feature>
<dbReference type="EMBL" id="BKAG01000088">
    <property type="protein sequence ID" value="GEP46334.1"/>
    <property type="molecule type" value="Genomic_DNA"/>
</dbReference>
<protein>
    <submittedName>
        <fullName evidence="2">Uncharacterized protein</fullName>
    </submittedName>
</protein>
<keyword evidence="1" id="KW-1133">Transmembrane helix</keyword>
<dbReference type="OrthoDB" id="9887881at2"/>
<accession>A0A512MHX6</accession>
<feature type="transmembrane region" description="Helical" evidence="1">
    <location>
        <begin position="89"/>
        <end position="109"/>
    </location>
</feature>
<feature type="transmembrane region" description="Helical" evidence="1">
    <location>
        <begin position="45"/>
        <end position="68"/>
    </location>
</feature>
<name>A0A512MHX6_9BACT</name>
<keyword evidence="1" id="KW-0472">Membrane</keyword>
<dbReference type="AlphaFoldDB" id="A0A512MHX6"/>
<comment type="caution">
    <text evidence="2">The sequence shown here is derived from an EMBL/GenBank/DDBJ whole genome shotgun (WGS) entry which is preliminary data.</text>
</comment>
<keyword evidence="3" id="KW-1185">Reference proteome</keyword>
<feature type="transmembrane region" description="Helical" evidence="1">
    <location>
        <begin position="21"/>
        <end position="39"/>
    </location>
</feature>
<dbReference type="RefSeq" id="WP_146856109.1">
    <property type="nucleotide sequence ID" value="NZ_BKAG01000088.1"/>
</dbReference>
<organism evidence="2 3">
    <name type="scientific">Brevifollis gellanilyticus</name>
    <dbReference type="NCBI Taxonomy" id="748831"/>
    <lineage>
        <taxon>Bacteria</taxon>
        <taxon>Pseudomonadati</taxon>
        <taxon>Verrucomicrobiota</taxon>
        <taxon>Verrucomicrobiia</taxon>
        <taxon>Verrucomicrobiales</taxon>
        <taxon>Verrucomicrobiaceae</taxon>
    </lineage>
</organism>
<evidence type="ECO:0000256" key="1">
    <source>
        <dbReference type="SAM" id="Phobius"/>
    </source>
</evidence>
<reference evidence="2 3" key="1">
    <citation type="submission" date="2019-07" db="EMBL/GenBank/DDBJ databases">
        <title>Whole genome shotgun sequence of Brevifollis gellanilyticus NBRC 108608.</title>
        <authorList>
            <person name="Hosoyama A."/>
            <person name="Uohara A."/>
            <person name="Ohji S."/>
            <person name="Ichikawa N."/>
        </authorList>
    </citation>
    <scope>NUCLEOTIDE SEQUENCE [LARGE SCALE GENOMIC DNA]</scope>
    <source>
        <strain evidence="2 3">NBRC 108608</strain>
    </source>
</reference>
<proteinExistence type="predicted"/>
<keyword evidence="1" id="KW-0812">Transmembrane</keyword>